<keyword evidence="4" id="KW-0804">Transcription</keyword>
<evidence type="ECO:0000256" key="5">
    <source>
        <dbReference type="PROSITE-ProRule" id="PRU01091"/>
    </source>
</evidence>
<feature type="compositionally biased region" description="Basic and acidic residues" evidence="6">
    <location>
        <begin position="1167"/>
        <end position="1176"/>
    </location>
</feature>
<dbReference type="InterPro" id="IPR016032">
    <property type="entry name" value="Sig_transdc_resp-reg_C-effctor"/>
</dbReference>
<dbReference type="GO" id="GO:0005524">
    <property type="term" value="F:ATP binding"/>
    <property type="evidence" value="ECO:0007669"/>
    <property type="project" value="UniProtKB-KW"/>
</dbReference>
<proteinExistence type="inferred from homology"/>
<dbReference type="EMBL" id="JBHTCH010000006">
    <property type="protein sequence ID" value="MFC7360211.1"/>
    <property type="molecule type" value="Genomic_DNA"/>
</dbReference>
<protein>
    <submittedName>
        <fullName evidence="8">ATP-binding protein</fullName>
    </submittedName>
</protein>
<dbReference type="PANTHER" id="PTHR35807:SF1">
    <property type="entry name" value="TRANSCRIPTIONAL REGULATOR REDD"/>
    <property type="match status" value="1"/>
</dbReference>
<keyword evidence="8" id="KW-0547">Nucleotide-binding</keyword>
<dbReference type="InterPro" id="IPR001867">
    <property type="entry name" value="OmpR/PhoB-type_DNA-bd"/>
</dbReference>
<feature type="DNA-binding region" description="OmpR/PhoB-type" evidence="5">
    <location>
        <begin position="4"/>
        <end position="106"/>
    </location>
</feature>
<evidence type="ECO:0000256" key="2">
    <source>
        <dbReference type="ARBA" id="ARBA00023015"/>
    </source>
</evidence>
<evidence type="ECO:0000256" key="1">
    <source>
        <dbReference type="ARBA" id="ARBA00005820"/>
    </source>
</evidence>
<dbReference type="PROSITE" id="PS51755">
    <property type="entry name" value="OMPR_PHOB"/>
    <property type="match status" value="1"/>
</dbReference>
<evidence type="ECO:0000313" key="8">
    <source>
        <dbReference type="EMBL" id="MFC7360211.1"/>
    </source>
</evidence>
<dbReference type="InterPro" id="IPR036388">
    <property type="entry name" value="WH-like_DNA-bd_sf"/>
</dbReference>
<dbReference type="InterPro" id="IPR011990">
    <property type="entry name" value="TPR-like_helical_dom_sf"/>
</dbReference>
<organism evidence="8 9">
    <name type="scientific">Nocardioides astragali</name>
    <dbReference type="NCBI Taxonomy" id="1776736"/>
    <lineage>
        <taxon>Bacteria</taxon>
        <taxon>Bacillati</taxon>
        <taxon>Actinomycetota</taxon>
        <taxon>Actinomycetes</taxon>
        <taxon>Propionibacteriales</taxon>
        <taxon>Nocardioidaceae</taxon>
        <taxon>Nocardioides</taxon>
    </lineage>
</organism>
<dbReference type="SMART" id="SM00862">
    <property type="entry name" value="Trans_reg_C"/>
    <property type="match status" value="1"/>
</dbReference>
<evidence type="ECO:0000256" key="3">
    <source>
        <dbReference type="ARBA" id="ARBA00023125"/>
    </source>
</evidence>
<accession>A0ABW2MYT1</accession>
<feature type="region of interest" description="Disordered" evidence="6">
    <location>
        <begin position="269"/>
        <end position="290"/>
    </location>
</feature>
<keyword evidence="9" id="KW-1185">Reference proteome</keyword>
<dbReference type="SMART" id="SM01043">
    <property type="entry name" value="BTAD"/>
    <property type="match status" value="1"/>
</dbReference>
<dbReference type="SUPFAM" id="SSF48452">
    <property type="entry name" value="TPR-like"/>
    <property type="match status" value="1"/>
</dbReference>
<keyword evidence="2" id="KW-0805">Transcription regulation</keyword>
<comment type="similarity">
    <text evidence="1">Belongs to the AfsR/DnrI/RedD regulatory family.</text>
</comment>
<dbReference type="Gene3D" id="1.10.10.10">
    <property type="entry name" value="Winged helix-like DNA-binding domain superfamily/Winged helix DNA-binding domain"/>
    <property type="match status" value="1"/>
</dbReference>
<reference evidence="9" key="1">
    <citation type="journal article" date="2019" name="Int. J. Syst. Evol. Microbiol.">
        <title>The Global Catalogue of Microorganisms (GCM) 10K type strain sequencing project: providing services to taxonomists for standard genome sequencing and annotation.</title>
        <authorList>
            <consortium name="The Broad Institute Genomics Platform"/>
            <consortium name="The Broad Institute Genome Sequencing Center for Infectious Disease"/>
            <person name="Wu L."/>
            <person name="Ma J."/>
        </authorList>
    </citation>
    <scope>NUCLEOTIDE SEQUENCE [LARGE SCALE GENOMIC DNA]</scope>
    <source>
        <strain evidence="9">FCH27</strain>
    </source>
</reference>
<dbReference type="Pfam" id="PF00486">
    <property type="entry name" value="Trans_reg_C"/>
    <property type="match status" value="1"/>
</dbReference>
<dbReference type="PANTHER" id="PTHR35807">
    <property type="entry name" value="TRANSCRIPTIONAL REGULATOR REDD-RELATED"/>
    <property type="match status" value="1"/>
</dbReference>
<evidence type="ECO:0000313" key="9">
    <source>
        <dbReference type="Proteomes" id="UP001596524"/>
    </source>
</evidence>
<feature type="domain" description="OmpR/PhoB-type" evidence="7">
    <location>
        <begin position="4"/>
        <end position="106"/>
    </location>
</feature>
<dbReference type="InterPro" id="IPR051677">
    <property type="entry name" value="AfsR-DnrI-RedD_regulator"/>
</dbReference>
<dbReference type="RefSeq" id="WP_255891934.1">
    <property type="nucleotide sequence ID" value="NZ_JAFMZM010000005.1"/>
</dbReference>
<name>A0ABW2MYT1_9ACTN</name>
<comment type="caution">
    <text evidence="8">The sequence shown here is derived from an EMBL/GenBank/DDBJ whole genome shotgun (WGS) entry which is preliminary data.</text>
</comment>
<dbReference type="Proteomes" id="UP001596524">
    <property type="component" value="Unassembled WGS sequence"/>
</dbReference>
<gene>
    <name evidence="8" type="ORF">ACFQO6_07990</name>
</gene>
<dbReference type="InterPro" id="IPR041664">
    <property type="entry name" value="AAA_16"/>
</dbReference>
<keyword evidence="8" id="KW-0067">ATP-binding</keyword>
<dbReference type="InterPro" id="IPR005158">
    <property type="entry name" value="BTAD"/>
</dbReference>
<evidence type="ECO:0000259" key="7">
    <source>
        <dbReference type="PROSITE" id="PS51755"/>
    </source>
</evidence>
<sequence>MSGERTRPYAAPPRFGILGPLQVRSAEGRPVALGGPRARQLLALLLLRRDRPLSSEVLVTAMWGESPSEGAATTLRTHVAAVRRVLAAAGADGALVTRAGGYALVLDRTDLDAEVFEDLVDRGQEAIGMGEPARAAALLRDALAMWRGDVLSDLGPPDFAGTTVARLGELRVVAEETAMAAALELGQHRDIVGRLQELVAAHPYHERLCGLLVLALYRSGRQVDALAAYAATKQRLGDELGIDPSPDLQALETAVLRQDPALLRPVDDTMSAREAAPSVAPGPRASVPRPPSDAVFAALRRSPMVGRDSALATTTAAWQEVRDGERGLLALGGPAGMGKSRLAAELAHLATEDGATVLVGRCDETVPYAALSSALGGSTAAQRLASAAPTGVRARLHPLLPFDLDAGVDRARGADPDQLAGLARAVEWLLAALAREGPLLLVVEDAERLTEEESGLLAVLVTRLPERSLVVVCFRDPPGSRHVPLAGLLGRGGVYEMTRLVSLSALDREDLGELVTSLHVGGDDAQPALVDALWERTGGNPFFAREVLRGLGPDDLRSGRLGEDLPTGLRGVLRHRLSQLSDETRAALAAAAVLGREVELARLGHVLEEREERVVEALQRAVGSGFLVEAGQSWAGGYAFQHDLMREAVYAEVPLPRRQRLHHRAVDAVLGAHPADADVIAAAGHALEAGPAADPSEAAALVDRAVHVAAAGFGFDVAVRLAEARLGLLHRAATPAEQAAAHVDVALLRLRAGRGYTRVVELLESALGTYLELGDAEAAGMVHSRLGGALVVPHAHMDVVRALEHFSAAERMLPSPAHRFSLHRGRLSAAMHALDTATMASAAERCRAIAETTGRPEPSIVAEWGRGWLALDQGRPSAALAHLEAAWSAGRSLGDPAAGWPPSNAAALICTVYLLDPGQGRSWCRRGLGQPRVDRLLQQHDALTDQLVLALATTGELDVAQRAAARLPEQAVGRRLVRFLSGEWEEAAAQWQAALDHDLAAGDRHDAIANARWLADALLVLGEDGRASEVLHQGLEIVTSSPQVPSEIWLRARLAGLRTTDPTEAAAHLAACVGLLDGDENWRGLVGEVALAGARAAARDTDWAAAVAGAQQAAEVFARYRVPWRLAVALEEWARALEGGGLRDEAAARRLEAADVLTRTGAPARWWADRVAEGDQPRGTSTPPQRPRTTLGP</sequence>
<evidence type="ECO:0000256" key="4">
    <source>
        <dbReference type="ARBA" id="ARBA00023163"/>
    </source>
</evidence>
<evidence type="ECO:0000256" key="6">
    <source>
        <dbReference type="SAM" id="MobiDB-lite"/>
    </source>
</evidence>
<dbReference type="Pfam" id="PF03704">
    <property type="entry name" value="BTAD"/>
    <property type="match status" value="1"/>
</dbReference>
<dbReference type="SUPFAM" id="SSF46894">
    <property type="entry name" value="C-terminal effector domain of the bipartite response regulators"/>
    <property type="match status" value="1"/>
</dbReference>
<dbReference type="InterPro" id="IPR027417">
    <property type="entry name" value="P-loop_NTPase"/>
</dbReference>
<dbReference type="CDD" id="cd15831">
    <property type="entry name" value="BTAD"/>
    <property type="match status" value="1"/>
</dbReference>
<dbReference type="Pfam" id="PF13191">
    <property type="entry name" value="AAA_16"/>
    <property type="match status" value="1"/>
</dbReference>
<keyword evidence="3 5" id="KW-0238">DNA-binding</keyword>
<dbReference type="Gene3D" id="1.25.40.10">
    <property type="entry name" value="Tetratricopeptide repeat domain"/>
    <property type="match status" value="2"/>
</dbReference>
<feature type="region of interest" description="Disordered" evidence="6">
    <location>
        <begin position="1167"/>
        <end position="1193"/>
    </location>
</feature>
<dbReference type="SUPFAM" id="SSF52540">
    <property type="entry name" value="P-loop containing nucleoside triphosphate hydrolases"/>
    <property type="match status" value="1"/>
</dbReference>